<evidence type="ECO:0000313" key="3">
    <source>
        <dbReference type="Proteomes" id="UP000229401"/>
    </source>
</evidence>
<keyword evidence="1" id="KW-1133">Transmembrane helix</keyword>
<accession>A0A2M7QJY2</accession>
<protein>
    <submittedName>
        <fullName evidence="2">Uncharacterized protein</fullName>
    </submittedName>
</protein>
<feature type="transmembrane region" description="Helical" evidence="1">
    <location>
        <begin position="36"/>
        <end position="63"/>
    </location>
</feature>
<keyword evidence="1" id="KW-0472">Membrane</keyword>
<dbReference type="Proteomes" id="UP000229401">
    <property type="component" value="Unassembled WGS sequence"/>
</dbReference>
<dbReference type="EMBL" id="PFLI01000061">
    <property type="protein sequence ID" value="PIY72295.1"/>
    <property type="molecule type" value="Genomic_DNA"/>
</dbReference>
<dbReference type="AlphaFoldDB" id="A0A2M7QJY2"/>
<evidence type="ECO:0000256" key="1">
    <source>
        <dbReference type="SAM" id="Phobius"/>
    </source>
</evidence>
<name>A0A2M7QJY2_9BACT</name>
<feature type="transmembrane region" description="Helical" evidence="1">
    <location>
        <begin position="122"/>
        <end position="143"/>
    </location>
</feature>
<keyword evidence="1" id="KW-0812">Transmembrane</keyword>
<feature type="transmembrane region" description="Helical" evidence="1">
    <location>
        <begin position="83"/>
        <end position="102"/>
    </location>
</feature>
<organism evidence="2 3">
    <name type="scientific">Candidatus Roizmanbacteria bacterium CG_4_10_14_0_8_um_filter_33_9</name>
    <dbReference type="NCBI Taxonomy" id="1974826"/>
    <lineage>
        <taxon>Bacteria</taxon>
        <taxon>Candidatus Roizmaniibacteriota</taxon>
    </lineage>
</organism>
<sequence length="152" mass="17433">MVIKEKIKNMGWFLFTPIAFIIWTIDYYLAYFGLSFLFYGISVAGIVLKIILILSVLPIAFTIFRIFVSTTLFTATLATKHKIIYLLLGFLYSVNRITSVIQYCSVKSPIISDSIIIEIPCWVNLLITFTQIIFIFSFAYIAITNNTKDKND</sequence>
<feature type="transmembrane region" description="Helical" evidence="1">
    <location>
        <begin position="12"/>
        <end position="30"/>
    </location>
</feature>
<reference evidence="3" key="1">
    <citation type="submission" date="2017-09" db="EMBL/GenBank/DDBJ databases">
        <title>Depth-based differentiation of microbial function through sediment-hosted aquifers and enrichment of novel symbionts in the deep terrestrial subsurface.</title>
        <authorList>
            <person name="Probst A.J."/>
            <person name="Ladd B."/>
            <person name="Jarett J.K."/>
            <person name="Geller-Mcgrath D.E."/>
            <person name="Sieber C.M.K."/>
            <person name="Emerson J.B."/>
            <person name="Anantharaman K."/>
            <person name="Thomas B.C."/>
            <person name="Malmstrom R."/>
            <person name="Stieglmeier M."/>
            <person name="Klingl A."/>
            <person name="Woyke T."/>
            <person name="Ryan C.M."/>
            <person name="Banfield J.F."/>
        </authorList>
    </citation>
    <scope>NUCLEOTIDE SEQUENCE [LARGE SCALE GENOMIC DNA]</scope>
</reference>
<gene>
    <name evidence="2" type="ORF">COY87_01700</name>
</gene>
<proteinExistence type="predicted"/>
<evidence type="ECO:0000313" key="2">
    <source>
        <dbReference type="EMBL" id="PIY72295.1"/>
    </source>
</evidence>
<comment type="caution">
    <text evidence="2">The sequence shown here is derived from an EMBL/GenBank/DDBJ whole genome shotgun (WGS) entry which is preliminary data.</text>
</comment>